<feature type="compositionally biased region" description="Polar residues" evidence="1">
    <location>
        <begin position="1543"/>
        <end position="1552"/>
    </location>
</feature>
<gene>
    <name evidence="2" type="ORF">DIATSA_LOCUS7409</name>
</gene>
<dbReference type="EMBL" id="OU893351">
    <property type="protein sequence ID" value="CAG9789702.1"/>
    <property type="molecule type" value="Genomic_DNA"/>
</dbReference>
<feature type="region of interest" description="Disordered" evidence="1">
    <location>
        <begin position="1973"/>
        <end position="2066"/>
    </location>
</feature>
<feature type="compositionally biased region" description="Basic and acidic residues" evidence="1">
    <location>
        <begin position="2024"/>
        <end position="2038"/>
    </location>
</feature>
<reference evidence="2" key="2">
    <citation type="submission" date="2022-10" db="EMBL/GenBank/DDBJ databases">
        <authorList>
            <consortium name="ENA_rothamsted_submissions"/>
            <consortium name="culmorum"/>
            <person name="King R."/>
        </authorList>
    </citation>
    <scope>NUCLEOTIDE SEQUENCE</scope>
</reference>
<evidence type="ECO:0000313" key="2">
    <source>
        <dbReference type="EMBL" id="CAG9789702.1"/>
    </source>
</evidence>
<protein>
    <submittedName>
        <fullName evidence="2">Uncharacterized protein</fullName>
    </submittedName>
</protein>
<feature type="compositionally biased region" description="Basic and acidic residues" evidence="1">
    <location>
        <begin position="2151"/>
        <end position="2167"/>
    </location>
</feature>
<proteinExistence type="predicted"/>
<feature type="compositionally biased region" description="Polar residues" evidence="1">
    <location>
        <begin position="2103"/>
        <end position="2113"/>
    </location>
</feature>
<evidence type="ECO:0000313" key="3">
    <source>
        <dbReference type="Proteomes" id="UP001153714"/>
    </source>
</evidence>
<feature type="compositionally biased region" description="Basic residues" evidence="1">
    <location>
        <begin position="1981"/>
        <end position="1996"/>
    </location>
</feature>
<evidence type="ECO:0000256" key="1">
    <source>
        <dbReference type="SAM" id="MobiDB-lite"/>
    </source>
</evidence>
<feature type="compositionally biased region" description="Polar residues" evidence="1">
    <location>
        <begin position="2125"/>
        <end position="2135"/>
    </location>
</feature>
<dbReference type="Proteomes" id="UP001153714">
    <property type="component" value="Chromosome 20"/>
</dbReference>
<accession>A0A9N9WGC3</accession>
<keyword evidence="3" id="KW-1185">Reference proteome</keyword>
<feature type="region of interest" description="Disordered" evidence="1">
    <location>
        <begin position="2103"/>
        <end position="2167"/>
    </location>
</feature>
<reference evidence="2" key="1">
    <citation type="submission" date="2021-12" db="EMBL/GenBank/DDBJ databases">
        <authorList>
            <person name="King R."/>
        </authorList>
    </citation>
    <scope>NUCLEOTIDE SEQUENCE</scope>
</reference>
<feature type="region of interest" description="Disordered" evidence="1">
    <location>
        <begin position="1543"/>
        <end position="1565"/>
    </location>
</feature>
<feature type="region of interest" description="Disordered" evidence="1">
    <location>
        <begin position="1826"/>
        <end position="1847"/>
    </location>
</feature>
<feature type="region of interest" description="Disordered" evidence="1">
    <location>
        <begin position="1045"/>
        <end position="1089"/>
    </location>
</feature>
<feature type="compositionally biased region" description="Basic and acidic residues" evidence="1">
    <location>
        <begin position="1048"/>
        <end position="1070"/>
    </location>
</feature>
<organism evidence="2 3">
    <name type="scientific">Diatraea saccharalis</name>
    <name type="common">sugarcane borer</name>
    <dbReference type="NCBI Taxonomy" id="40085"/>
    <lineage>
        <taxon>Eukaryota</taxon>
        <taxon>Metazoa</taxon>
        <taxon>Ecdysozoa</taxon>
        <taxon>Arthropoda</taxon>
        <taxon>Hexapoda</taxon>
        <taxon>Insecta</taxon>
        <taxon>Pterygota</taxon>
        <taxon>Neoptera</taxon>
        <taxon>Endopterygota</taxon>
        <taxon>Lepidoptera</taxon>
        <taxon>Glossata</taxon>
        <taxon>Ditrysia</taxon>
        <taxon>Pyraloidea</taxon>
        <taxon>Crambidae</taxon>
        <taxon>Crambinae</taxon>
        <taxon>Diatraea</taxon>
    </lineage>
</organism>
<dbReference type="OrthoDB" id="7490685at2759"/>
<name>A0A9N9WGC3_9NEOP</name>
<feature type="compositionally biased region" description="Polar residues" evidence="1">
    <location>
        <begin position="2000"/>
        <end position="2018"/>
    </location>
</feature>
<sequence length="2259" mass="251309">MSSYSNADYYEMMADGWMMNTQCVGACDGNLAAARRLYDDSYVAGRSENSRRLPSYHCFAVLVNRLHTTGSFHSVLQEGRPNTYSTETEDMILRRERKRRSSILKSQRPPRTPFSELEFHVATPTDTAKSRRVSFSRRTGVAEFVTNEATTTWKNFYEEHNKSLELSGNDSVANPPKQTIGHLGKRIFDQQFQEVEAVDFTSLDNPSRTINTSLNKVNFTEQLASLECTSGDKTLLAPQQNFEMSSFTDQQTNIFGENFVVSTMGEESGGININFSAIQTIGSSEVVDDLDQMQADLLRVKSNIFCPGPFTGRADLSEYIEVDLNTTHVTMKNDVSDMSITDTIHSPKVQEVSKNNSIKINRSHYKDLVADKENIVIFDMGSSPVNTTEKRKTIVYENENVSITQGLPMNIILPKDNKSEKRRTIVYESDAADISVTQAVPDNIMLDDTNKRKTILSHNETGNISITQALPMNIILPKENKSEKRRTIVYENDAADISVTQAVPDNIMLDDTNKRKTILSHNETGNISITQALPMNIILPKDHKSEKRRTIVYESDAADISVTQAVPDNIMLDDTNKRKTILSNNETGKNSITQALPMNIILPKENKSEKRRTIVYESDTADISVTQALPDNIMLDDTNKRKTILSNNETGKISITQALPMNVILPKENKSEKRRTILYENDAADISVTQAVPLNIMLDDEDKQKTIITDYETGNISITQGVPINIILPKENKPENRKTIVYESDAADISVAQVEPVNIMIDNKDKRKTIITDNETSNISITQALPVNIILPKENKNEKRKAIVCESDAADISFTQAVPANIMFNDESKHKRNTIICDNEIGDISITQAIPTNIILPKQNMSEKRRTIVYESDSADISVTQAVPVNIVLVNENKEKRKTIIYEKETGNISVTQAIPSNIILPDKSKTIISEDDFGNISITQAIPIAKIISNNIYEAPAKSNIQEQQKSSMKYKDKTIILGNDSVDISHCNNISTTKPTTTGFQSTNMSLPKLIDNQNPILLETTLISSEGEKKVCHDDKFAGQLGAKFDSKSSPKKDGLHEISHANESKTNKSIKYIPEQSKSSENRKTIELETNAADVSVTRDLPANIVLDDEDKNKRKTILFDNETSDIPNTQAQPSSVILHDKSKSLIITEDNLENVSFRESIPVIKNMSTNLPDKTFVIAEDDLNNVCIKTSPTLKVKSTTSPDSSVSIIGEDILENVSLTQDIPIAKIISTNISEVTHKPIITKERDTNALYEDYKKQKPLETNESLIVSEFYNMSTTKKIDITREHLSLKRALINNEDIEKIDLKNESANESSLKSKVKPSPLKINTINEVSNKDKCKLISSCLKNVSEGTKSLMNDFITNTFRDEINKNEENKLSGKTDIEHRIHTVPVNIVLVNDDKDNRKSVSKFVTSDMSVTQSSNIHLTEKSKTENNLENLSPMQVIPIAKTVSNNISKVLNKSVAIEQSNLNVPDKEYDKRRSIIYANKSLNNADCNLSLSLDNQSEDITTEVQSPPKPARLSGEVVKKLEFEDDSVSEISTKSDIQLTPNNNNNSSENSSDKIKSLMQDLVTPNTDIIPFLALDKDKSISKETSTCSTAIQASLVTSSQIDVNIIESNSSSFPLSKVTFENMTEDDDSVKSDIKPSPLKKTTFGEISYVNENKAKVIPSYLKDVSDGIKSLMTDLVKPNADIVPFSTISKGKDILKKPSTCSTQVQANLIASSQIDVSIEESNSTSVCSSKLGNLSTPSFLTDPKSLKSSLKISKLEKTIHLPEATICPKMASTTLSMSEKVIIFDQNNPLNNVLLVSPEFCNVHRYEPRTNDTCAERSEPVDSEKSQNRELSEGKKVAQFNVERVLFSRSIAQAGDTEIMATTESFISNVSKSTCAPEYERGHELKDTKINTVIAMKPNKELLETSSSLTLVDDTITANNFDVDLGSVSGKIRSPVKLIYETEEHLSKDKYSDLTSNDDIEESKINSKGKKRNYSPTKRNKHDKSGMSSVDNTPKQVSKIQKLSISPYKPEPKPQKLKAEKDDPGNSIDMEVDTSLRIVPASQKKEKKKSPEKVKISPNITVQQLITEYDLQGINGETLNKVVLEALSTSGSSSWPKTESVTDDGVKSPEVASSFTSSKNQNEMRDTGSDTTVDTKASAKSDRTDWQPDTRAVDPECDSSVNVVAKIDMLPFMGSYECEWETSGGDTWAFRLLHARLRLTVRLAHRHDNATRTRVRADTPVLAVNLKTVRSGMIALIHLITVEPR</sequence>